<dbReference type="Proteomes" id="UP000326331">
    <property type="component" value="Chromosome"/>
</dbReference>
<feature type="signal peptide" evidence="3">
    <location>
        <begin position="1"/>
        <end position="19"/>
    </location>
</feature>
<feature type="compositionally biased region" description="Low complexity" evidence="1">
    <location>
        <begin position="127"/>
        <end position="146"/>
    </location>
</feature>
<name>A0ABX6BZD3_9CHLR</name>
<evidence type="ECO:0000256" key="2">
    <source>
        <dbReference type="SAM" id="Phobius"/>
    </source>
</evidence>
<evidence type="ECO:0000313" key="4">
    <source>
        <dbReference type="EMBL" id="QFG02360.1"/>
    </source>
</evidence>
<feature type="transmembrane region" description="Helical" evidence="2">
    <location>
        <begin position="184"/>
        <end position="206"/>
    </location>
</feature>
<keyword evidence="5" id="KW-1185">Reference proteome</keyword>
<reference evidence="4 5" key="1">
    <citation type="submission" date="2019-08" db="EMBL/GenBank/DDBJ databases">
        <authorList>
            <person name="Toschakov S.V."/>
        </authorList>
    </citation>
    <scope>NUCLEOTIDE SEQUENCE [LARGE SCALE GENOMIC DNA]</scope>
    <source>
        <strain evidence="4 5">3753O</strain>
    </source>
</reference>
<dbReference type="EMBL" id="CP042829">
    <property type="protein sequence ID" value="QFG02360.1"/>
    <property type="molecule type" value="Genomic_DNA"/>
</dbReference>
<dbReference type="RefSeq" id="WP_158066291.1">
    <property type="nucleotide sequence ID" value="NZ_CP042829.1"/>
</dbReference>
<evidence type="ECO:0000256" key="3">
    <source>
        <dbReference type="SAM" id="SignalP"/>
    </source>
</evidence>
<keyword evidence="2" id="KW-0472">Membrane</keyword>
<keyword evidence="2" id="KW-0812">Transmembrane</keyword>
<proteinExistence type="predicted"/>
<evidence type="ECO:0000256" key="1">
    <source>
        <dbReference type="SAM" id="MobiDB-lite"/>
    </source>
</evidence>
<sequence>MRILLPLAAALLAAGTAAAAAQPQIPATVYGSVTIDGQPAPNGTEVRAFIGSTDCTQAAPGERLAFREGQATAYVVTVLHESQRPGCGRTGAVITFTVDGRPALQSVAWEPGPIRLDLSLGSPTVIPLPTATPTLPGAASPTARPAPTGPPPTDDVALPGTLVPSPPDVRAAGDPRSGGSGAPLWPWLAGALLVLAAGAAAAVVALRRRRD</sequence>
<organism evidence="4 5">
    <name type="scientific">Tepidiforma bonchosmolovskayae</name>
    <dbReference type="NCBI Taxonomy" id="2601677"/>
    <lineage>
        <taxon>Bacteria</taxon>
        <taxon>Bacillati</taxon>
        <taxon>Chloroflexota</taxon>
        <taxon>Tepidiformia</taxon>
        <taxon>Tepidiformales</taxon>
        <taxon>Tepidiformaceae</taxon>
        <taxon>Tepidiforma</taxon>
    </lineage>
</organism>
<keyword evidence="3" id="KW-0732">Signal</keyword>
<evidence type="ECO:0000313" key="5">
    <source>
        <dbReference type="Proteomes" id="UP000326331"/>
    </source>
</evidence>
<feature type="region of interest" description="Disordered" evidence="1">
    <location>
        <begin position="127"/>
        <end position="179"/>
    </location>
</feature>
<evidence type="ECO:0008006" key="6">
    <source>
        <dbReference type="Google" id="ProtNLM"/>
    </source>
</evidence>
<keyword evidence="2" id="KW-1133">Transmembrane helix</keyword>
<accession>A0ABX6BZD3</accession>
<reference evidence="4 5" key="2">
    <citation type="submission" date="2019-10" db="EMBL/GenBank/DDBJ databases">
        <title>Thermopilla bonchosmolovskayae gen. nov., sp. nov., a moderately thermophilic Chloroflexi bacterium from a Chukotka hot spring (Arctic, Russia), representing a novel classis Thermopillaia, which include previously uncultivated lineage OLB14.</title>
        <authorList>
            <person name="Kochetkova T.V."/>
            <person name="Zayulina K.S."/>
            <person name="Zhigarkov V.S."/>
            <person name="Minaev N.V."/>
            <person name="Novikov A."/>
            <person name="Toshchakov S.V."/>
            <person name="Elcheninov A.G."/>
            <person name="Kublanov I.V."/>
        </authorList>
    </citation>
    <scope>NUCLEOTIDE SEQUENCE [LARGE SCALE GENOMIC DNA]</scope>
    <source>
        <strain evidence="4 5">3753O</strain>
    </source>
</reference>
<feature type="chain" id="PRO_5045147451" description="Gram-positive cocci surface proteins LPxTG domain-containing protein" evidence="3">
    <location>
        <begin position="20"/>
        <end position="211"/>
    </location>
</feature>
<protein>
    <recommendedName>
        <fullName evidence="6">Gram-positive cocci surface proteins LPxTG domain-containing protein</fullName>
    </recommendedName>
</protein>
<gene>
    <name evidence="4" type="ORF">Tbon_03315</name>
</gene>